<comment type="caution">
    <text evidence="10">The sequence shown here is derived from an EMBL/GenBank/DDBJ whole genome shotgun (WGS) entry which is preliminary data.</text>
</comment>
<dbReference type="GO" id="GO:0008654">
    <property type="term" value="P:phospholipid biosynthetic process"/>
    <property type="evidence" value="ECO:0007669"/>
    <property type="project" value="UniProtKB-KW"/>
</dbReference>
<dbReference type="Gene3D" id="3.50.50.60">
    <property type="entry name" value="FAD/NAD(P)-binding domain"/>
    <property type="match status" value="1"/>
</dbReference>
<feature type="domain" description="Digeranylgeranylglycerophospholipid reductase catalytic" evidence="9">
    <location>
        <begin position="183"/>
        <end position="270"/>
    </location>
</feature>
<sequence length="455" mass="51144">MVYMEYRYDVVIIGAGIAGTTAAYFIARNGFSVALVDIKSEENIGKKVCGDAVGEHHFIELGLEKPVIGEDATGIYEGVRVVSPDNKYYIDVMGRGYSLDRQKFGYKMYKRAIDAGVEAFLKHYFAKPIIEGSWVKGVVIRDRKGSEKVLRSKVVVDASGVTGVVRTSLPQDWWITERIPKEDFNITYREIIEGDIQGIDEKYAYIYINVDIAPGGYWWLFPKGGGIYNIGLGIQWKEGNPNPKANYEKYIKTSLKGAIRSVIDGGGGLVPTRRPISCMVWNGFVVIGDAAATANPIHGGGIGSAMISAKTASDTISDALLRGDPSMDGLWRYHVLYHRAYGAKQASLDVLRMFMQKLSNEDYNFVFRSNIVSGEDVYIMGSRGVLTNKIFNRIRALLTLVTRPAFLAKLYKVKQYMDQAYSLYLNFPRTSEGFKRWKEEENALFNDFKNWLKSW</sequence>
<dbReference type="PANTHER" id="PTHR42685">
    <property type="entry name" value="GERANYLGERANYL DIPHOSPHATE REDUCTASE"/>
    <property type="match status" value="1"/>
</dbReference>
<dbReference type="Pfam" id="PF22578">
    <property type="entry name" value="GGR_cat"/>
    <property type="match status" value="1"/>
</dbReference>
<dbReference type="PRINTS" id="PR00420">
    <property type="entry name" value="RNGMNOXGNASE"/>
</dbReference>
<evidence type="ECO:0000256" key="7">
    <source>
        <dbReference type="ARBA" id="ARBA00023264"/>
    </source>
</evidence>
<gene>
    <name evidence="10" type="ORF">ENO77_01425</name>
</gene>
<dbReference type="Pfam" id="PF12831">
    <property type="entry name" value="FAD_oxidored"/>
    <property type="match status" value="1"/>
</dbReference>
<reference evidence="10" key="1">
    <citation type="journal article" date="2020" name="mSystems">
        <title>Genome- and Community-Level Interaction Insights into Carbon Utilization and Element Cycling Functions of Hydrothermarchaeota in Hydrothermal Sediment.</title>
        <authorList>
            <person name="Zhou Z."/>
            <person name="Liu Y."/>
            <person name="Xu W."/>
            <person name="Pan J."/>
            <person name="Luo Z.H."/>
            <person name="Li M."/>
        </authorList>
    </citation>
    <scope>NUCLEOTIDE SEQUENCE [LARGE SCALE GENOMIC DNA]</scope>
    <source>
        <strain evidence="10">SpSt-16</strain>
    </source>
</reference>
<proteinExistence type="predicted"/>
<keyword evidence="4" id="KW-0560">Oxidoreductase</keyword>
<dbReference type="EMBL" id="DSGT01000003">
    <property type="protein sequence ID" value="HEW52821.1"/>
    <property type="molecule type" value="Genomic_DNA"/>
</dbReference>
<dbReference type="InterPro" id="IPR054715">
    <property type="entry name" value="GGR_cat"/>
</dbReference>
<dbReference type="SUPFAM" id="SSF51905">
    <property type="entry name" value="FAD/NAD(P)-binding domain"/>
    <property type="match status" value="1"/>
</dbReference>
<dbReference type="InterPro" id="IPR050407">
    <property type="entry name" value="Geranylgeranyl_reductase"/>
</dbReference>
<keyword evidence="3" id="KW-0274">FAD</keyword>
<dbReference type="GO" id="GO:0016628">
    <property type="term" value="F:oxidoreductase activity, acting on the CH-CH group of donors, NAD or NADP as acceptor"/>
    <property type="evidence" value="ECO:0007669"/>
    <property type="project" value="InterPro"/>
</dbReference>
<evidence type="ECO:0000256" key="2">
    <source>
        <dbReference type="ARBA" id="ARBA00022630"/>
    </source>
</evidence>
<evidence type="ECO:0000256" key="3">
    <source>
        <dbReference type="ARBA" id="ARBA00022827"/>
    </source>
</evidence>
<evidence type="ECO:0000256" key="6">
    <source>
        <dbReference type="ARBA" id="ARBA00023209"/>
    </source>
</evidence>
<keyword evidence="8" id="KW-0812">Transmembrane</keyword>
<accession>A0A7C2Z8G7</accession>
<evidence type="ECO:0000259" key="9">
    <source>
        <dbReference type="Pfam" id="PF22578"/>
    </source>
</evidence>
<dbReference type="NCBIfam" id="TIGR02032">
    <property type="entry name" value="GG-red-SF"/>
    <property type="match status" value="1"/>
</dbReference>
<protein>
    <submittedName>
        <fullName evidence="10">NAD(P)/FAD-dependent oxidoreductase</fullName>
    </submittedName>
</protein>
<keyword evidence="2" id="KW-0285">Flavoprotein</keyword>
<dbReference type="InterPro" id="IPR036188">
    <property type="entry name" value="FAD/NAD-bd_sf"/>
</dbReference>
<evidence type="ECO:0000313" key="10">
    <source>
        <dbReference type="EMBL" id="HEW52821.1"/>
    </source>
</evidence>
<organism evidence="10">
    <name type="scientific">Ignisphaera aggregans</name>
    <dbReference type="NCBI Taxonomy" id="334771"/>
    <lineage>
        <taxon>Archaea</taxon>
        <taxon>Thermoproteota</taxon>
        <taxon>Thermoprotei</taxon>
        <taxon>Desulfurococcales</taxon>
        <taxon>Desulfurococcaceae</taxon>
        <taxon>Ignisphaera</taxon>
    </lineage>
</organism>
<dbReference type="AlphaFoldDB" id="A0A7C2Z8G7"/>
<dbReference type="PANTHER" id="PTHR42685:SF18">
    <property type="entry name" value="DIGERANYLGERANYLGLYCEROPHOSPHOLIPID REDUCTASE"/>
    <property type="match status" value="1"/>
</dbReference>
<keyword evidence="6" id="KW-0594">Phospholipid biosynthesis</keyword>
<keyword evidence="5" id="KW-0443">Lipid metabolism</keyword>
<evidence type="ECO:0000256" key="4">
    <source>
        <dbReference type="ARBA" id="ARBA00023002"/>
    </source>
</evidence>
<evidence type="ECO:0000256" key="1">
    <source>
        <dbReference type="ARBA" id="ARBA00022516"/>
    </source>
</evidence>
<keyword evidence="7" id="KW-1208">Phospholipid metabolism</keyword>
<evidence type="ECO:0000256" key="5">
    <source>
        <dbReference type="ARBA" id="ARBA00023098"/>
    </source>
</evidence>
<name>A0A7C2Z8G7_9CREN</name>
<keyword evidence="1" id="KW-0444">Lipid biosynthesis</keyword>
<keyword evidence="8" id="KW-1133">Transmembrane helix</keyword>
<keyword evidence="8" id="KW-0472">Membrane</keyword>
<feature type="transmembrane region" description="Helical" evidence="8">
    <location>
        <begin position="6"/>
        <end position="27"/>
    </location>
</feature>
<dbReference type="InterPro" id="IPR011777">
    <property type="entry name" value="Geranylgeranyl_Rdtase_fam"/>
</dbReference>
<evidence type="ECO:0000256" key="8">
    <source>
        <dbReference type="SAM" id="Phobius"/>
    </source>
</evidence>